<keyword evidence="4" id="KW-0004">4Fe-4S</keyword>
<feature type="domain" description="4Fe-4S ferredoxin-type" evidence="10">
    <location>
        <begin position="34"/>
        <end position="63"/>
    </location>
</feature>
<evidence type="ECO:0000256" key="5">
    <source>
        <dbReference type="ARBA" id="ARBA00022723"/>
    </source>
</evidence>
<protein>
    <recommendedName>
        <fullName evidence="10">4Fe-4S ferredoxin-type domain-containing protein</fullName>
    </recommendedName>
</protein>
<evidence type="ECO:0000256" key="7">
    <source>
        <dbReference type="ARBA" id="ARBA00022982"/>
    </source>
</evidence>
<evidence type="ECO:0000256" key="4">
    <source>
        <dbReference type="ARBA" id="ARBA00022485"/>
    </source>
</evidence>
<dbReference type="Gene3D" id="3.30.70.20">
    <property type="match status" value="1"/>
</dbReference>
<evidence type="ECO:0000256" key="1">
    <source>
        <dbReference type="ARBA" id="ARBA00001966"/>
    </source>
</evidence>
<evidence type="ECO:0000256" key="6">
    <source>
        <dbReference type="ARBA" id="ARBA00022737"/>
    </source>
</evidence>
<dbReference type="EMBL" id="MT631700">
    <property type="protein sequence ID" value="QNO57712.1"/>
    <property type="molecule type" value="Genomic_DNA"/>
</dbReference>
<proteinExistence type="predicted"/>
<dbReference type="GO" id="GO:0046872">
    <property type="term" value="F:metal ion binding"/>
    <property type="evidence" value="ECO:0007669"/>
    <property type="project" value="UniProtKB-KW"/>
</dbReference>
<keyword evidence="3" id="KW-0813">Transport</keyword>
<dbReference type="GO" id="GO:0016625">
    <property type="term" value="F:oxidoreductase activity, acting on the aldehyde or oxo group of donors, iron-sulfur protein as acceptor"/>
    <property type="evidence" value="ECO:0007669"/>
    <property type="project" value="InterPro"/>
</dbReference>
<dbReference type="PROSITE" id="PS51379">
    <property type="entry name" value="4FE4S_FER_2"/>
    <property type="match status" value="1"/>
</dbReference>
<dbReference type="Pfam" id="PF00037">
    <property type="entry name" value="Fer4"/>
    <property type="match status" value="1"/>
</dbReference>
<reference evidence="11" key="1">
    <citation type="submission" date="2020-06" db="EMBL/GenBank/DDBJ databases">
        <title>Unique genomic features of the anaerobic methanotrophic archaea.</title>
        <authorList>
            <person name="Chadwick G.L."/>
            <person name="Skennerton C.T."/>
            <person name="Laso-Perez R."/>
            <person name="Leu A.O."/>
            <person name="Speth D.R."/>
            <person name="Yu H."/>
            <person name="Morgan-Lang C."/>
            <person name="Hatzenpichler R."/>
            <person name="Goudeau D."/>
            <person name="Malmstrom R."/>
            <person name="Brazelton W.J."/>
            <person name="Woyke T."/>
            <person name="Hallam S.J."/>
            <person name="Tyson G.W."/>
            <person name="Wegener G."/>
            <person name="Boetius A."/>
            <person name="Orphan V."/>
        </authorList>
    </citation>
    <scope>NUCLEOTIDE SEQUENCE</scope>
</reference>
<evidence type="ECO:0000313" key="11">
    <source>
        <dbReference type="EMBL" id="QNO57712.1"/>
    </source>
</evidence>
<name>A0A7G9ZBS8_9EURY</name>
<dbReference type="PANTHER" id="PTHR43724">
    <property type="entry name" value="PYRUVATE SYNTHASE SUBUNIT PORD"/>
    <property type="match status" value="1"/>
</dbReference>
<keyword evidence="8" id="KW-0408">Iron</keyword>
<evidence type="ECO:0000256" key="2">
    <source>
        <dbReference type="ARBA" id="ARBA00011595"/>
    </source>
</evidence>
<dbReference type="InterPro" id="IPR017900">
    <property type="entry name" value="4Fe4S_Fe_S_CS"/>
</dbReference>
<comment type="cofactor">
    <cofactor evidence="1">
        <name>[4Fe-4S] cluster</name>
        <dbReference type="ChEBI" id="CHEBI:49883"/>
    </cofactor>
</comment>
<accession>A0A7G9ZBS8</accession>
<gene>
    <name evidence="11" type="ORF">GBAFDLPJ_00006</name>
</gene>
<dbReference type="InterPro" id="IPR017896">
    <property type="entry name" value="4Fe4S_Fe-S-bd"/>
</dbReference>
<comment type="subunit">
    <text evidence="2">Heterotetramer of one alpha, one beta, one delta and one gamma chain.</text>
</comment>
<evidence type="ECO:0000256" key="3">
    <source>
        <dbReference type="ARBA" id="ARBA00022448"/>
    </source>
</evidence>
<evidence type="ECO:0000256" key="8">
    <source>
        <dbReference type="ARBA" id="ARBA00023004"/>
    </source>
</evidence>
<dbReference type="GO" id="GO:0051539">
    <property type="term" value="F:4 iron, 4 sulfur cluster binding"/>
    <property type="evidence" value="ECO:0007669"/>
    <property type="project" value="UniProtKB-KW"/>
</dbReference>
<keyword evidence="5" id="KW-0479">Metal-binding</keyword>
<organism evidence="11">
    <name type="scientific">Candidatus Methanophaga sp. ANME-1 ERB7</name>
    <dbReference type="NCBI Taxonomy" id="2759913"/>
    <lineage>
        <taxon>Archaea</taxon>
        <taxon>Methanobacteriati</taxon>
        <taxon>Methanobacteriota</taxon>
        <taxon>Stenosarchaea group</taxon>
        <taxon>Methanomicrobia</taxon>
        <taxon>Candidatus Methanophagales</taxon>
        <taxon>Candidatus Methanophagaceae</taxon>
        <taxon>Candidatus Methanophaga</taxon>
    </lineage>
</organism>
<sequence length="104" mass="12306">MGGEGLGWKDLEIGFVVTEPGNASSYKTGDWRSERPIRENERCIKCGLCYIYCPEACIHEDEEGYFEADLYYCNWLWNLCTRVPKKRNKHGQRYRGIEYESYFI</sequence>
<dbReference type="AlphaFoldDB" id="A0A7G9ZBS8"/>
<dbReference type="SUPFAM" id="SSF54862">
    <property type="entry name" value="4Fe-4S ferredoxins"/>
    <property type="match status" value="1"/>
</dbReference>
<keyword evidence="7" id="KW-0249">Electron transport</keyword>
<keyword evidence="9" id="KW-0411">Iron-sulfur</keyword>
<evidence type="ECO:0000256" key="9">
    <source>
        <dbReference type="ARBA" id="ARBA00023014"/>
    </source>
</evidence>
<dbReference type="PROSITE" id="PS00198">
    <property type="entry name" value="4FE4S_FER_1"/>
    <property type="match status" value="1"/>
</dbReference>
<dbReference type="PANTHER" id="PTHR43724:SF1">
    <property type="entry name" value="PYRUVATE SYNTHASE SUBUNIT PORD"/>
    <property type="match status" value="1"/>
</dbReference>
<keyword evidence="6" id="KW-0677">Repeat</keyword>
<dbReference type="NCBIfam" id="TIGR02179">
    <property type="entry name" value="PorD_KorD"/>
    <property type="match status" value="1"/>
</dbReference>
<dbReference type="InterPro" id="IPR011898">
    <property type="entry name" value="PorD_KorD"/>
</dbReference>
<evidence type="ECO:0000259" key="10">
    <source>
        <dbReference type="PROSITE" id="PS51379"/>
    </source>
</evidence>